<evidence type="ECO:0000313" key="3">
    <source>
        <dbReference type="Proteomes" id="UP000258309"/>
    </source>
</evidence>
<organism evidence="2 3">
    <name type="scientific">Scytalidium lignicola</name>
    <name type="common">Hyphomycete</name>
    <dbReference type="NCBI Taxonomy" id="5539"/>
    <lineage>
        <taxon>Eukaryota</taxon>
        <taxon>Fungi</taxon>
        <taxon>Dikarya</taxon>
        <taxon>Ascomycota</taxon>
        <taxon>Pezizomycotina</taxon>
        <taxon>Leotiomycetes</taxon>
        <taxon>Leotiomycetes incertae sedis</taxon>
        <taxon>Scytalidium</taxon>
    </lineage>
</organism>
<comment type="caution">
    <text evidence="2">The sequence shown here is derived from an EMBL/GenBank/DDBJ whole genome shotgun (WGS) entry which is preliminary data.</text>
</comment>
<dbReference type="EMBL" id="NCSJ02000267">
    <property type="protein sequence ID" value="RFU26358.1"/>
    <property type="molecule type" value="Genomic_DNA"/>
</dbReference>
<dbReference type="AlphaFoldDB" id="A0A3E2GZ17"/>
<gene>
    <name evidence="2" type="ORF">B7463_g9977</name>
</gene>
<evidence type="ECO:0000256" key="1">
    <source>
        <dbReference type="SAM" id="MobiDB-lite"/>
    </source>
</evidence>
<accession>A0A3E2GZ17</accession>
<feature type="non-terminal residue" evidence="2">
    <location>
        <position position="1"/>
    </location>
</feature>
<name>A0A3E2GZ17_SCYLI</name>
<proteinExistence type="predicted"/>
<dbReference type="Proteomes" id="UP000258309">
    <property type="component" value="Unassembled WGS sequence"/>
</dbReference>
<sequence>MKTPSPISLHQSQRWEYIEPLYPATPDTESYVFVSDEYQSGVLYPVTTELSVTGTEFNLVETFEANLHISNSEPVTGSNERYLQPEAPVHHAPQSTGIETYSSFKPQGSINPTMQYGTAPTQLYETVSVNHVPENTFPNTSFHGLSTSVTPTKDLQYNQIPREYLNHSTTDVNPSWPVNYAQDMDPYMLSAPQEGNNNSSPQEPKSGYSYDAWTKKSYNGDLFGMGAQFEK</sequence>
<feature type="region of interest" description="Disordered" evidence="1">
    <location>
        <begin position="187"/>
        <end position="211"/>
    </location>
</feature>
<keyword evidence="3" id="KW-1185">Reference proteome</keyword>
<evidence type="ECO:0000313" key="2">
    <source>
        <dbReference type="EMBL" id="RFU26358.1"/>
    </source>
</evidence>
<feature type="non-terminal residue" evidence="2">
    <location>
        <position position="231"/>
    </location>
</feature>
<reference evidence="2 3" key="1">
    <citation type="submission" date="2018-05" db="EMBL/GenBank/DDBJ databases">
        <title>Draft genome sequence of Scytalidium lignicola DSM 105466, a ubiquitous saprotrophic fungus.</title>
        <authorList>
            <person name="Buettner E."/>
            <person name="Gebauer A.M."/>
            <person name="Hofrichter M."/>
            <person name="Liers C."/>
            <person name="Kellner H."/>
        </authorList>
    </citation>
    <scope>NUCLEOTIDE SEQUENCE [LARGE SCALE GENOMIC DNA]</scope>
    <source>
        <strain evidence="2 3">DSM 105466</strain>
    </source>
</reference>
<protein>
    <submittedName>
        <fullName evidence="2">Uncharacterized protein</fullName>
    </submittedName>
</protein>
<feature type="compositionally biased region" description="Polar residues" evidence="1">
    <location>
        <begin position="193"/>
        <end position="203"/>
    </location>
</feature>